<dbReference type="PANTHER" id="PTHR47186">
    <property type="entry name" value="LEUCINE-RICH REPEAT-CONTAINING PROTEIN 57"/>
    <property type="match status" value="1"/>
</dbReference>
<evidence type="ECO:0000256" key="1">
    <source>
        <dbReference type="ARBA" id="ARBA00022737"/>
    </source>
</evidence>
<dbReference type="Pfam" id="PF23559">
    <property type="entry name" value="WHD_DRP"/>
    <property type="match status" value="1"/>
</dbReference>
<evidence type="ECO:0000259" key="3">
    <source>
        <dbReference type="Pfam" id="PF23598"/>
    </source>
</evidence>
<proteinExistence type="predicted"/>
<keyword evidence="5" id="KW-1185">Reference proteome</keyword>
<evidence type="ECO:0000259" key="2">
    <source>
        <dbReference type="Pfam" id="PF23559"/>
    </source>
</evidence>
<dbReference type="InterPro" id="IPR055414">
    <property type="entry name" value="LRR_R13L4/SHOC2-like"/>
</dbReference>
<organism evidence="4 5">
    <name type="scientific">Parasponia andersonii</name>
    <name type="common">Sponia andersonii</name>
    <dbReference type="NCBI Taxonomy" id="3476"/>
    <lineage>
        <taxon>Eukaryota</taxon>
        <taxon>Viridiplantae</taxon>
        <taxon>Streptophyta</taxon>
        <taxon>Embryophyta</taxon>
        <taxon>Tracheophyta</taxon>
        <taxon>Spermatophyta</taxon>
        <taxon>Magnoliopsida</taxon>
        <taxon>eudicotyledons</taxon>
        <taxon>Gunneridae</taxon>
        <taxon>Pentapetalae</taxon>
        <taxon>rosids</taxon>
        <taxon>fabids</taxon>
        <taxon>Rosales</taxon>
        <taxon>Cannabaceae</taxon>
        <taxon>Parasponia</taxon>
    </lineage>
</organism>
<feature type="domain" description="Disease resistance protein winged helix" evidence="2">
    <location>
        <begin position="1"/>
        <end position="36"/>
    </location>
</feature>
<dbReference type="InterPro" id="IPR032675">
    <property type="entry name" value="LRR_dom_sf"/>
</dbReference>
<protein>
    <submittedName>
        <fullName evidence="4">LRR domain containing protein</fullName>
    </submittedName>
</protein>
<dbReference type="PANTHER" id="PTHR47186:SF13">
    <property type="entry name" value="DISEASE RESISTANCE PROTEIN RGA3"/>
    <property type="match status" value="1"/>
</dbReference>
<dbReference type="Gene3D" id="3.80.10.10">
    <property type="entry name" value="Ribonuclease Inhibitor"/>
    <property type="match status" value="2"/>
</dbReference>
<evidence type="ECO:0000313" key="4">
    <source>
        <dbReference type="EMBL" id="PON72368.1"/>
    </source>
</evidence>
<dbReference type="EMBL" id="JXTB01000040">
    <property type="protein sequence ID" value="PON72368.1"/>
    <property type="molecule type" value="Genomic_DNA"/>
</dbReference>
<reference evidence="5" key="1">
    <citation type="submission" date="2016-06" db="EMBL/GenBank/DDBJ databases">
        <title>Parallel loss of symbiosis genes in relatives of nitrogen-fixing non-legume Parasponia.</title>
        <authorList>
            <person name="Van Velzen R."/>
            <person name="Holmer R."/>
            <person name="Bu F."/>
            <person name="Rutten L."/>
            <person name="Van Zeijl A."/>
            <person name="Liu W."/>
            <person name="Santuari L."/>
            <person name="Cao Q."/>
            <person name="Sharma T."/>
            <person name="Shen D."/>
            <person name="Roswanjaya Y."/>
            <person name="Wardhani T."/>
            <person name="Kalhor M.S."/>
            <person name="Jansen J."/>
            <person name="Van den Hoogen J."/>
            <person name="Gungor B."/>
            <person name="Hartog M."/>
            <person name="Hontelez J."/>
            <person name="Verver J."/>
            <person name="Yang W.-C."/>
            <person name="Schijlen E."/>
            <person name="Repin R."/>
            <person name="Schilthuizen M."/>
            <person name="Schranz E."/>
            <person name="Heidstra R."/>
            <person name="Miyata K."/>
            <person name="Fedorova E."/>
            <person name="Kohlen W."/>
            <person name="Bisseling T."/>
            <person name="Smit S."/>
            <person name="Geurts R."/>
        </authorList>
    </citation>
    <scope>NUCLEOTIDE SEQUENCE [LARGE SCALE GENOMIC DNA]</scope>
    <source>
        <strain evidence="5">cv. WU1-14</strain>
    </source>
</reference>
<dbReference type="InterPro" id="IPR058922">
    <property type="entry name" value="WHD_DRP"/>
</dbReference>
<comment type="caution">
    <text evidence="4">The sequence shown here is derived from an EMBL/GenBank/DDBJ whole genome shotgun (WGS) entry which is preliminary data.</text>
</comment>
<sequence length="510" mass="58131">MAQGFLMASDENECPEDVGYDYFQNLLSRSFFQEVQVSLLGRVEFLRAMNLPSSGIEIVPDSIGGLEHLRCLDLSRNENLKKLPNSISKLQNLQLLNLTSCHKLEELPRDISKLISLRSLEIDFCTSLTYMPSGLSQLTNLQVLSRFVLRKSTSDTKKGQSAELSELMRLNNLRRQLHITNLKHGMESKAANLKEKRHLRSLALFWDPDDNDSEAALNDEKTLEGIQSLTNLKNLGLIRYGGVVDQFRSLKVLGLVYLPALQYVMKNNGWPTTLIVLPFLQELHLVDLPNIKGWWKKDSVDDKDDDDSITEKTNHRLPSFSRLSFLNIKNCPQLTCMPLFPSLDNELILMNTSWKPFMQTILNVASNKMTRDEASSSSASSESLPLSKLMYLNIMDNQDLESLPDWLSTLSSLKILTLEDCPNLKTLSPGIQHFTSLRELRIFNCQKLDLSHGDVWRALRSLRILKLRALPQLVDLPVEIQQLNTLQYVHVEKCENHNLSTRTSLQIRVV</sequence>
<dbReference type="AlphaFoldDB" id="A0A2P5DGF0"/>
<gene>
    <name evidence="4" type="ORF">PanWU01x14_067590</name>
</gene>
<dbReference type="SUPFAM" id="SSF52058">
    <property type="entry name" value="L domain-like"/>
    <property type="match status" value="1"/>
</dbReference>
<evidence type="ECO:0000313" key="5">
    <source>
        <dbReference type="Proteomes" id="UP000237105"/>
    </source>
</evidence>
<name>A0A2P5DGF0_PARAD</name>
<accession>A0A2P5DGF0</accession>
<keyword evidence="1" id="KW-0677">Repeat</keyword>
<dbReference type="OrthoDB" id="1194515at2759"/>
<feature type="domain" description="Disease resistance R13L4/SHOC-2-like LRR" evidence="3">
    <location>
        <begin position="39"/>
        <end position="212"/>
    </location>
</feature>
<dbReference type="Proteomes" id="UP000237105">
    <property type="component" value="Unassembled WGS sequence"/>
</dbReference>
<dbReference type="Pfam" id="PF23598">
    <property type="entry name" value="LRR_14"/>
    <property type="match status" value="1"/>
</dbReference>